<dbReference type="GO" id="GO:0008270">
    <property type="term" value="F:zinc ion binding"/>
    <property type="evidence" value="ECO:0007669"/>
    <property type="project" value="UniProtKB-KW"/>
</dbReference>
<dbReference type="AlphaFoldDB" id="A0A8H5CT38"/>
<keyword evidence="2 4" id="KW-0863">Zinc-finger</keyword>
<organism evidence="6 7">
    <name type="scientific">Leucocoprinus leucothites</name>
    <dbReference type="NCBI Taxonomy" id="201217"/>
    <lineage>
        <taxon>Eukaryota</taxon>
        <taxon>Fungi</taxon>
        <taxon>Dikarya</taxon>
        <taxon>Basidiomycota</taxon>
        <taxon>Agaricomycotina</taxon>
        <taxon>Agaricomycetes</taxon>
        <taxon>Agaricomycetidae</taxon>
        <taxon>Agaricales</taxon>
        <taxon>Agaricineae</taxon>
        <taxon>Agaricaceae</taxon>
        <taxon>Leucocoprinus</taxon>
    </lineage>
</organism>
<keyword evidence="1" id="KW-0479">Metal-binding</keyword>
<comment type="caution">
    <text evidence="6">The sequence shown here is derived from an EMBL/GenBank/DDBJ whole genome shotgun (WGS) entry which is preliminary data.</text>
</comment>
<keyword evidence="7" id="KW-1185">Reference proteome</keyword>
<evidence type="ECO:0000313" key="7">
    <source>
        <dbReference type="Proteomes" id="UP000559027"/>
    </source>
</evidence>
<keyword evidence="3" id="KW-0862">Zinc</keyword>
<evidence type="ECO:0000256" key="1">
    <source>
        <dbReference type="ARBA" id="ARBA00022723"/>
    </source>
</evidence>
<evidence type="ECO:0000256" key="2">
    <source>
        <dbReference type="ARBA" id="ARBA00022771"/>
    </source>
</evidence>
<accession>A0A8H5CT38</accession>
<gene>
    <name evidence="6" type="ORF">D9756_010610</name>
</gene>
<dbReference type="InterPro" id="IPR002893">
    <property type="entry name" value="Znf_MYND"/>
</dbReference>
<reference evidence="6 7" key="1">
    <citation type="journal article" date="2020" name="ISME J.">
        <title>Uncovering the hidden diversity of litter-decomposition mechanisms in mushroom-forming fungi.</title>
        <authorList>
            <person name="Floudas D."/>
            <person name="Bentzer J."/>
            <person name="Ahren D."/>
            <person name="Johansson T."/>
            <person name="Persson P."/>
            <person name="Tunlid A."/>
        </authorList>
    </citation>
    <scope>NUCLEOTIDE SEQUENCE [LARGE SCALE GENOMIC DNA]</scope>
    <source>
        <strain evidence="6 7">CBS 146.42</strain>
    </source>
</reference>
<sequence length="397" mass="46082">MPIHLCTRCERSDPPPKRCAACKKAWYCSSQCQRRDWVCHIFDCNPTRAITSADYIALAVEQNEYPEHVEAVADYGFGNSTEQEHSDKLLKVYTDLLHPETGRGIKATTLHRWKTEGTLVENMVRELQDLPRESDNDHLSWFLENPDVVDGMSVREYELQWMLPYEQSMRRTFGFIGLSETLPADDMIQYNNSLPTHKQECLMFYSILLMKALLNPSNLTWVKFGFASCRRSSESVLVEMFTMLIHSCTFDEFCAAYESGSLLLLMIKACGIHIVDPYIATFLTETPEPVRSVWWLHQYIENVVTGGHESNPSFMPMNPIILTDYGFMNCKTTEDHRLLIDLYKSFFADMDSDPLALHDACMEGRLFRYFTDDQKCQLRQKKKYRRLLLNPHPSKEL</sequence>
<evidence type="ECO:0000259" key="5">
    <source>
        <dbReference type="PROSITE" id="PS50865"/>
    </source>
</evidence>
<dbReference type="Gene3D" id="6.10.140.2220">
    <property type="match status" value="1"/>
</dbReference>
<dbReference type="OrthoDB" id="4851849at2759"/>
<dbReference type="Pfam" id="PF01753">
    <property type="entry name" value="zf-MYND"/>
    <property type="match status" value="1"/>
</dbReference>
<proteinExistence type="predicted"/>
<dbReference type="Proteomes" id="UP000559027">
    <property type="component" value="Unassembled WGS sequence"/>
</dbReference>
<dbReference type="PROSITE" id="PS50865">
    <property type="entry name" value="ZF_MYND_2"/>
    <property type="match status" value="1"/>
</dbReference>
<evidence type="ECO:0000256" key="3">
    <source>
        <dbReference type="ARBA" id="ARBA00022833"/>
    </source>
</evidence>
<dbReference type="EMBL" id="JAACJO010000029">
    <property type="protein sequence ID" value="KAF5346899.1"/>
    <property type="molecule type" value="Genomic_DNA"/>
</dbReference>
<name>A0A8H5CT38_9AGAR</name>
<feature type="domain" description="MYND-type" evidence="5">
    <location>
        <begin position="6"/>
        <end position="44"/>
    </location>
</feature>
<evidence type="ECO:0000313" key="6">
    <source>
        <dbReference type="EMBL" id="KAF5346899.1"/>
    </source>
</evidence>
<dbReference type="SUPFAM" id="SSF144232">
    <property type="entry name" value="HIT/MYND zinc finger-like"/>
    <property type="match status" value="1"/>
</dbReference>
<evidence type="ECO:0000256" key="4">
    <source>
        <dbReference type="PROSITE-ProRule" id="PRU00134"/>
    </source>
</evidence>
<protein>
    <recommendedName>
        <fullName evidence="5">MYND-type domain-containing protein</fullName>
    </recommendedName>
</protein>